<evidence type="ECO:0000313" key="3">
    <source>
        <dbReference type="EMBL" id="MDM9632824.1"/>
    </source>
</evidence>
<evidence type="ECO:0000256" key="1">
    <source>
        <dbReference type="ARBA" id="ARBA00022729"/>
    </source>
</evidence>
<dbReference type="EMBL" id="JAUDUY010000018">
    <property type="protein sequence ID" value="MDM9632824.1"/>
    <property type="molecule type" value="Genomic_DNA"/>
</dbReference>
<feature type="domain" description="Secretion system C-terminal sorting" evidence="2">
    <location>
        <begin position="1289"/>
        <end position="1361"/>
    </location>
</feature>
<gene>
    <name evidence="3" type="ORF">QU605_15200</name>
</gene>
<dbReference type="RefSeq" id="WP_289726188.1">
    <property type="nucleotide sequence ID" value="NZ_JAUDUY010000018.1"/>
</dbReference>
<dbReference type="InterPro" id="IPR028974">
    <property type="entry name" value="TSP_type-3_rpt"/>
</dbReference>
<feature type="non-terminal residue" evidence="3">
    <location>
        <position position="1"/>
    </location>
</feature>
<dbReference type="NCBIfam" id="TIGR04183">
    <property type="entry name" value="Por_Secre_tail"/>
    <property type="match status" value="1"/>
</dbReference>
<evidence type="ECO:0000313" key="4">
    <source>
        <dbReference type="Proteomes" id="UP001174839"/>
    </source>
</evidence>
<dbReference type="InterPro" id="IPR014755">
    <property type="entry name" value="Cu-Rt/internalin_Ig-like"/>
</dbReference>
<organism evidence="3 4">
    <name type="scientific">Robiginitalea aurantiaca</name>
    <dbReference type="NCBI Taxonomy" id="3056915"/>
    <lineage>
        <taxon>Bacteria</taxon>
        <taxon>Pseudomonadati</taxon>
        <taxon>Bacteroidota</taxon>
        <taxon>Flavobacteriia</taxon>
        <taxon>Flavobacteriales</taxon>
        <taxon>Flavobacteriaceae</taxon>
        <taxon>Robiginitalea</taxon>
    </lineage>
</organism>
<dbReference type="Pfam" id="PF18962">
    <property type="entry name" value="Por_Secre_tail"/>
    <property type="match status" value="1"/>
</dbReference>
<evidence type="ECO:0000259" key="2">
    <source>
        <dbReference type="Pfam" id="PF18962"/>
    </source>
</evidence>
<dbReference type="InterPro" id="IPR025667">
    <property type="entry name" value="SprB_repeat"/>
</dbReference>
<keyword evidence="4" id="KW-1185">Reference proteome</keyword>
<dbReference type="Gene3D" id="2.60.40.740">
    <property type="match status" value="5"/>
</dbReference>
<protein>
    <submittedName>
        <fullName evidence="3">T9SS type A sorting domain-containing protein</fullName>
    </submittedName>
</protein>
<name>A0ABT7WIR5_9FLAO</name>
<reference evidence="3" key="1">
    <citation type="submission" date="2023-06" db="EMBL/GenBank/DDBJ databases">
        <title>Robiginitalea aurantiacus sp. nov. and Algoriphagus sediminis sp. nov., isolated from coastal sediment.</title>
        <authorList>
            <person name="Zhou Z.Y."/>
            <person name="An J."/>
            <person name="Jia Y.W."/>
            <person name="Du Z.J."/>
        </authorList>
    </citation>
    <scope>NUCLEOTIDE SEQUENCE</scope>
    <source>
        <strain evidence="3">M39</strain>
    </source>
</reference>
<dbReference type="Proteomes" id="UP001174839">
    <property type="component" value="Unassembled WGS sequence"/>
</dbReference>
<keyword evidence="1" id="KW-0732">Signal</keyword>
<accession>A0ABT7WIR5</accession>
<dbReference type="Gene3D" id="2.60.40.1220">
    <property type="match status" value="2"/>
</dbReference>
<sequence length="1366" mass="144431">AAGSAVLTWTTGDPDGPCVGDNDSMTVTINEKGDPIFDPVAPICEGGDLASLPTTSTNGITGTWSPALDNTQTTEYTFTPADGECANEAKLTITVTDKVDPTFDPVGPICEGDYLAPLPTVSRNGIPGSWSPALDNTQTTEYTFTPAEGECANPAKLTIVVNEKPDPHIDEITLCAGESYTWPVNQVTYYADNGSTMVTVEGEDCEADKVLKLTVPIILTCNIKQDKLATNHLTSDGVATVHPMGGTAPFTYHWDNGETTQTASSLKYGMHTVTVKDANGCETTCQIDIAKELYCWTTLISNVTVFGGNDGVARVQGNGGYRPYSYEWDDGTIGSENKGLSAGTHYVTITDATGATSKCSVDISQPSKIDCDKLTCNVKQDKLATNHLTSDGVATVHPIGGTAPFTYHWDNGETTQTAYSLTYGMHTVTVKDANGCETTCQIDIAKELYCWTNPISNVTVYGGNDGAAKVQGNGGYRPYTYKWDDGTIGSENNGLTAGTHYVTITDATGATSKCSVDISQPNDNDCDKLTSSVKQDKLATNHLTSDGVATVYPMGGTAPFTYHWDNGETTQTAYNLTYGMHTVTVKDASGCETTCQVDIAKELYCWTTLISNVTVFGGNDGAASVQGNGGYRPYAYKWDDGTTGSENTGLTAGIHYVTITDAIGATSQCSVLISQPEEKVCDEFTSSIKQDKLATNHHTSDGVATVHLMGGTAPFTYHWDNGETTQTAYNLTYGMHTVTVKDANGCETTCQVDIAKELNCWTTLISNVTVFGGNDGVASVQGNGGYHPYTYKWDDGTTGSENRELTAGIHYVTITDATGATSQCNVTISQPQEEVCDGMDNDNDGMIDEGFDQDNDGVADCFDDCDDRIDTDMDGVPDCIDKCAGFDDTIDSDNDGIPDGCDNCDDGDDDGDGVKNCDDICSAGDDNLDTDGDGTPDACDTCNDDGDDDGDGVKNCDDICSAGDDNLDTDGDGTPDACDTCNDDGDDDGDGVKNCDDICSAGDDNLDTDGDGTPDACDTCSDDADDDGDGVKNCDDICSAGDDNLDTDGDGTPDACDTCNDDGDDDGDGVKNCDDICSAGDDNLDTDGDGTPDACDIEVCDGVDNDGDGDIDEDLNCSTGSIDKCETAFAKLTSSNAICFEDISGFDSPRWGWTNLIPATDGTTTMDLYAAAAQCDITKGALIGEVEVTYLNGSIDVTVSTVPGVIMTVTQLYAGTDKLPTGNNGSPTVAPGQYPYAYEPGNEFTKHTFTGISVNNAVDGFYVILHAEVCPEGTTARSVYQEAMEVKAYPVPFKQELNLNVNIADDAQYLIQIFDANGRMIKNCGIHNLRKGENNLAFSAGDIASGMYFVRLSAGSQNKSVRVVRE</sequence>
<proteinExistence type="predicted"/>
<comment type="caution">
    <text evidence="3">The sequence shown here is derived from an EMBL/GenBank/DDBJ whole genome shotgun (WGS) entry which is preliminary data.</text>
</comment>
<dbReference type="Gene3D" id="4.10.1080.10">
    <property type="entry name" value="TSP type-3 repeat"/>
    <property type="match status" value="1"/>
</dbReference>
<dbReference type="Pfam" id="PF13573">
    <property type="entry name" value="SprB"/>
    <property type="match status" value="4"/>
</dbReference>
<dbReference type="InterPro" id="IPR026444">
    <property type="entry name" value="Secre_tail"/>
</dbReference>